<comment type="subcellular location">
    <subcellularLocation>
        <location evidence="1">Nucleus</location>
    </subcellularLocation>
</comment>
<name>A0ABD0ZIG9_CARAN</name>
<sequence>MKISAASFDLDPPESEMKIRKKSEEMGDKIGRERGKVGEDAQVKKKSKKQRIESETEDDGKKTNEEKRIDSEGDDGVKEKSKKHKEIKVDCEVENGVKKRNEDSENNNDSRKVAKKKRKKKQESGKSNKDVATPSSKESTKKVKFSDQLEIFESEEEEEEVKLVRGKRYSKEEDELIKGSVLEYIENHALGDDGIKMIMECKSHPQIKGCWKEIASAVPWRTCDSVYDRAHTLFEQGSSRGLWTKEDLDLVMEFQNKHGNDWRTLADAMGKHRKHVKDAWRRIRLASKKKGHWMREEYQALFDLVNKDIRMKAFQEKCSKHGMLRDNIPWMAISDELGSRDHVTCCAKWYDQLQSPMITKGIWANVDDYRLLEELLKLDAACIDDVDWDNLLDNRDEEACRKRWNQMVLHIGSPKSKTFAEQVEILSQRYCPDLAEDREDFDNRPYDPED</sequence>
<protein>
    <submittedName>
        <fullName evidence="6">Uncharacterized protein</fullName>
    </submittedName>
</protein>
<keyword evidence="7" id="KW-1185">Reference proteome</keyword>
<comment type="caution">
    <text evidence="6">The sequence shown here is derived from an EMBL/GenBank/DDBJ whole genome shotgun (WGS) entry which is preliminary data.</text>
</comment>
<keyword evidence="2" id="KW-0539">Nucleus</keyword>
<feature type="domain" description="Myb-like" evidence="4">
    <location>
        <begin position="355"/>
        <end position="408"/>
    </location>
</feature>
<evidence type="ECO:0000259" key="4">
    <source>
        <dbReference type="PROSITE" id="PS50090"/>
    </source>
</evidence>
<dbReference type="PANTHER" id="PTHR47430">
    <property type="entry name" value="GB|AAC33480.1"/>
    <property type="match status" value="1"/>
</dbReference>
<evidence type="ECO:0000313" key="6">
    <source>
        <dbReference type="EMBL" id="KAL1194456.1"/>
    </source>
</evidence>
<dbReference type="InterPro" id="IPR017930">
    <property type="entry name" value="Myb_dom"/>
</dbReference>
<organism evidence="6 7">
    <name type="scientific">Cardamine amara subsp. amara</name>
    <dbReference type="NCBI Taxonomy" id="228776"/>
    <lineage>
        <taxon>Eukaryota</taxon>
        <taxon>Viridiplantae</taxon>
        <taxon>Streptophyta</taxon>
        <taxon>Embryophyta</taxon>
        <taxon>Tracheophyta</taxon>
        <taxon>Spermatophyta</taxon>
        <taxon>Magnoliopsida</taxon>
        <taxon>eudicotyledons</taxon>
        <taxon>Gunneridae</taxon>
        <taxon>Pentapetalae</taxon>
        <taxon>rosids</taxon>
        <taxon>malvids</taxon>
        <taxon>Brassicales</taxon>
        <taxon>Brassicaceae</taxon>
        <taxon>Cardamineae</taxon>
        <taxon>Cardamine</taxon>
    </lineage>
</organism>
<evidence type="ECO:0000256" key="3">
    <source>
        <dbReference type="SAM" id="MobiDB-lite"/>
    </source>
</evidence>
<dbReference type="EMBL" id="JBANAX010000752">
    <property type="protein sequence ID" value="KAL1194456.1"/>
    <property type="molecule type" value="Genomic_DNA"/>
</dbReference>
<feature type="domain" description="HTH myb-type" evidence="5">
    <location>
        <begin position="240"/>
        <end position="288"/>
    </location>
</feature>
<proteinExistence type="predicted"/>
<feature type="domain" description="Myb-like" evidence="4">
    <location>
        <begin position="285"/>
        <end position="353"/>
    </location>
</feature>
<evidence type="ECO:0000313" key="7">
    <source>
        <dbReference type="Proteomes" id="UP001558713"/>
    </source>
</evidence>
<dbReference type="PROSITE" id="PS51294">
    <property type="entry name" value="HTH_MYB"/>
    <property type="match status" value="1"/>
</dbReference>
<feature type="region of interest" description="Disordered" evidence="3">
    <location>
        <begin position="1"/>
        <end position="144"/>
    </location>
</feature>
<dbReference type="PANTHER" id="PTHR47430:SF4">
    <property type="entry name" value="GB|AAC33480.1"/>
    <property type="match status" value="1"/>
</dbReference>
<dbReference type="InterPro" id="IPR009057">
    <property type="entry name" value="Homeodomain-like_sf"/>
</dbReference>
<evidence type="ECO:0000256" key="2">
    <source>
        <dbReference type="ARBA" id="ARBA00023242"/>
    </source>
</evidence>
<dbReference type="Gene3D" id="1.10.10.60">
    <property type="entry name" value="Homeodomain-like"/>
    <property type="match status" value="2"/>
</dbReference>
<dbReference type="PROSITE" id="PS50090">
    <property type="entry name" value="MYB_LIKE"/>
    <property type="match status" value="3"/>
</dbReference>
<accession>A0ABD0ZIG9</accession>
<dbReference type="Proteomes" id="UP001558713">
    <property type="component" value="Unassembled WGS sequence"/>
</dbReference>
<feature type="compositionally biased region" description="Basic and acidic residues" evidence="3">
    <location>
        <begin position="50"/>
        <end position="79"/>
    </location>
</feature>
<dbReference type="InterPro" id="IPR001005">
    <property type="entry name" value="SANT/Myb"/>
</dbReference>
<feature type="domain" description="Myb-like" evidence="4">
    <location>
        <begin position="235"/>
        <end position="284"/>
    </location>
</feature>
<dbReference type="AlphaFoldDB" id="A0ABD0ZIG9"/>
<feature type="compositionally biased region" description="Basic and acidic residues" evidence="3">
    <location>
        <begin position="87"/>
        <end position="112"/>
    </location>
</feature>
<dbReference type="GO" id="GO:0005634">
    <property type="term" value="C:nucleus"/>
    <property type="evidence" value="ECO:0007669"/>
    <property type="project" value="UniProtKB-SubCell"/>
</dbReference>
<evidence type="ECO:0000259" key="5">
    <source>
        <dbReference type="PROSITE" id="PS51294"/>
    </source>
</evidence>
<dbReference type="SUPFAM" id="SSF46689">
    <property type="entry name" value="Homeodomain-like"/>
    <property type="match status" value="2"/>
</dbReference>
<reference evidence="6 7" key="1">
    <citation type="submission" date="2024-04" db="EMBL/GenBank/DDBJ databases">
        <title>Genome assembly C_amara_ONT_v2.</title>
        <authorList>
            <person name="Yant L."/>
            <person name="Moore C."/>
            <person name="Slenker M."/>
        </authorList>
    </citation>
    <scope>NUCLEOTIDE SEQUENCE [LARGE SCALE GENOMIC DNA]</scope>
    <source>
        <tissue evidence="6">Leaf</tissue>
    </source>
</reference>
<feature type="compositionally biased region" description="Basic and acidic residues" evidence="3">
    <location>
        <begin position="15"/>
        <end position="43"/>
    </location>
</feature>
<evidence type="ECO:0000256" key="1">
    <source>
        <dbReference type="ARBA" id="ARBA00004123"/>
    </source>
</evidence>
<dbReference type="SMART" id="SM00717">
    <property type="entry name" value="SANT"/>
    <property type="match status" value="4"/>
</dbReference>
<dbReference type="Pfam" id="PF13921">
    <property type="entry name" value="Myb_DNA-bind_6"/>
    <property type="match status" value="1"/>
</dbReference>
<gene>
    <name evidence="6" type="ORF">V5N11_010367</name>
</gene>